<reference evidence="2" key="2">
    <citation type="submission" date="2023-05" db="EMBL/GenBank/DDBJ databases">
        <authorList>
            <consortium name="Lawrence Berkeley National Laboratory"/>
            <person name="Steindorff A."/>
            <person name="Hensen N."/>
            <person name="Bonometti L."/>
            <person name="Westerberg I."/>
            <person name="Brannstrom I.O."/>
            <person name="Guillou S."/>
            <person name="Cros-Aarteil S."/>
            <person name="Calhoun S."/>
            <person name="Haridas S."/>
            <person name="Kuo A."/>
            <person name="Mondo S."/>
            <person name="Pangilinan J."/>
            <person name="Riley R."/>
            <person name="Labutti K."/>
            <person name="Andreopoulos B."/>
            <person name="Lipzen A."/>
            <person name="Chen C."/>
            <person name="Yanf M."/>
            <person name="Daum C."/>
            <person name="Ng V."/>
            <person name="Clum A."/>
            <person name="Ohm R."/>
            <person name="Martin F."/>
            <person name="Silar P."/>
            <person name="Natvig D."/>
            <person name="Lalanne C."/>
            <person name="Gautier V."/>
            <person name="Ament-Velasquez S.L."/>
            <person name="Kruys A."/>
            <person name="Hutchinson M.I."/>
            <person name="Powell A.J."/>
            <person name="Barry K."/>
            <person name="Miller A.N."/>
            <person name="Grigoriev I.V."/>
            <person name="Debuchy R."/>
            <person name="Gladieux P."/>
            <person name="Thoren M.H."/>
            <person name="Johannesson H."/>
        </authorList>
    </citation>
    <scope>NUCLEOTIDE SEQUENCE</scope>
    <source>
        <strain evidence="2">CBS 757.83</strain>
    </source>
</reference>
<evidence type="ECO:0000313" key="2">
    <source>
        <dbReference type="EMBL" id="KAK4105840.1"/>
    </source>
</evidence>
<feature type="region of interest" description="Disordered" evidence="1">
    <location>
        <begin position="89"/>
        <end position="108"/>
    </location>
</feature>
<organism evidence="2 3">
    <name type="scientific">Parathielavia hyrcaniae</name>
    <dbReference type="NCBI Taxonomy" id="113614"/>
    <lineage>
        <taxon>Eukaryota</taxon>
        <taxon>Fungi</taxon>
        <taxon>Dikarya</taxon>
        <taxon>Ascomycota</taxon>
        <taxon>Pezizomycotina</taxon>
        <taxon>Sordariomycetes</taxon>
        <taxon>Sordariomycetidae</taxon>
        <taxon>Sordariales</taxon>
        <taxon>Chaetomiaceae</taxon>
        <taxon>Parathielavia</taxon>
    </lineage>
</organism>
<sequence length="151" mass="16860">MCRLKQTPLSQAIQPVIDVDANKRLAKAVQREEVSLTKGLLRVYFTRIKPTIRGRYGLLVSPSLDPSIGVSRLITAARTLVAHQSRVPGERPTVTSARLSRPSKPPFPDSLYPTAGRAVVVQSMEPSHRERLPSQWSGVFVHRAITKYQQH</sequence>
<accession>A0AAN6Q937</accession>
<evidence type="ECO:0000313" key="3">
    <source>
        <dbReference type="Proteomes" id="UP001305647"/>
    </source>
</evidence>
<reference evidence="2" key="1">
    <citation type="journal article" date="2023" name="Mol. Phylogenet. Evol.">
        <title>Genome-scale phylogeny and comparative genomics of the fungal order Sordariales.</title>
        <authorList>
            <person name="Hensen N."/>
            <person name="Bonometti L."/>
            <person name="Westerberg I."/>
            <person name="Brannstrom I.O."/>
            <person name="Guillou S."/>
            <person name="Cros-Aarteil S."/>
            <person name="Calhoun S."/>
            <person name="Haridas S."/>
            <person name="Kuo A."/>
            <person name="Mondo S."/>
            <person name="Pangilinan J."/>
            <person name="Riley R."/>
            <person name="LaButti K."/>
            <person name="Andreopoulos B."/>
            <person name="Lipzen A."/>
            <person name="Chen C."/>
            <person name="Yan M."/>
            <person name="Daum C."/>
            <person name="Ng V."/>
            <person name="Clum A."/>
            <person name="Steindorff A."/>
            <person name="Ohm R.A."/>
            <person name="Martin F."/>
            <person name="Silar P."/>
            <person name="Natvig D.O."/>
            <person name="Lalanne C."/>
            <person name="Gautier V."/>
            <person name="Ament-Velasquez S.L."/>
            <person name="Kruys A."/>
            <person name="Hutchinson M.I."/>
            <person name="Powell A.J."/>
            <person name="Barry K."/>
            <person name="Miller A.N."/>
            <person name="Grigoriev I.V."/>
            <person name="Debuchy R."/>
            <person name="Gladieux P."/>
            <person name="Hiltunen Thoren M."/>
            <person name="Johannesson H."/>
        </authorList>
    </citation>
    <scope>NUCLEOTIDE SEQUENCE</scope>
    <source>
        <strain evidence="2">CBS 757.83</strain>
    </source>
</reference>
<dbReference type="AlphaFoldDB" id="A0AAN6Q937"/>
<name>A0AAN6Q937_9PEZI</name>
<comment type="caution">
    <text evidence="2">The sequence shown here is derived from an EMBL/GenBank/DDBJ whole genome shotgun (WGS) entry which is preliminary data.</text>
</comment>
<evidence type="ECO:0000256" key="1">
    <source>
        <dbReference type="SAM" id="MobiDB-lite"/>
    </source>
</evidence>
<protein>
    <submittedName>
        <fullName evidence="2">Uncharacterized protein</fullName>
    </submittedName>
</protein>
<keyword evidence="3" id="KW-1185">Reference proteome</keyword>
<proteinExistence type="predicted"/>
<dbReference type="EMBL" id="MU863625">
    <property type="protein sequence ID" value="KAK4105840.1"/>
    <property type="molecule type" value="Genomic_DNA"/>
</dbReference>
<dbReference type="Proteomes" id="UP001305647">
    <property type="component" value="Unassembled WGS sequence"/>
</dbReference>
<gene>
    <name evidence="2" type="ORF">N658DRAFT_135411</name>
</gene>